<reference evidence="2" key="1">
    <citation type="submission" date="2015-11" db="EMBL/GenBank/DDBJ databases">
        <title>De novo transcriptome assembly of four potential Pierce s Disease insect vectors from Arizona vineyards.</title>
        <authorList>
            <person name="Tassone E.E."/>
        </authorList>
    </citation>
    <scope>NUCLEOTIDE SEQUENCE</scope>
</reference>
<proteinExistence type="predicted"/>
<dbReference type="InterPro" id="IPR015155">
    <property type="entry name" value="PFU"/>
</dbReference>
<feature type="non-terminal residue" evidence="2">
    <location>
        <position position="120"/>
    </location>
</feature>
<dbReference type="EMBL" id="GECU01015763">
    <property type="protein sequence ID" value="JAS91943.1"/>
    <property type="molecule type" value="Transcribed_RNA"/>
</dbReference>
<name>A0A1B6IYE2_9HEMI</name>
<gene>
    <name evidence="2" type="ORF">g.59403</name>
</gene>
<feature type="non-terminal residue" evidence="2">
    <location>
        <position position="1"/>
    </location>
</feature>
<dbReference type="Pfam" id="PF09070">
    <property type="entry name" value="PFU"/>
    <property type="match status" value="1"/>
</dbReference>
<organism evidence="2">
    <name type="scientific">Homalodisca liturata</name>
    <dbReference type="NCBI Taxonomy" id="320908"/>
    <lineage>
        <taxon>Eukaryota</taxon>
        <taxon>Metazoa</taxon>
        <taxon>Ecdysozoa</taxon>
        <taxon>Arthropoda</taxon>
        <taxon>Hexapoda</taxon>
        <taxon>Insecta</taxon>
        <taxon>Pterygota</taxon>
        <taxon>Neoptera</taxon>
        <taxon>Paraneoptera</taxon>
        <taxon>Hemiptera</taxon>
        <taxon>Auchenorrhyncha</taxon>
        <taxon>Membracoidea</taxon>
        <taxon>Cicadellidae</taxon>
        <taxon>Cicadellinae</taxon>
        <taxon>Proconiini</taxon>
        <taxon>Homalodisca</taxon>
    </lineage>
</organism>
<dbReference type="AlphaFoldDB" id="A0A1B6IYE2"/>
<sequence>SIPVELGSQSFTLSFNDSDNVHEVASEFIRKNKLDPQFHDDIVSHIQKNFKGKAGYKNYDTIDLAGVRKVIGDHPIVAFLESIRDGVEYSGIKSDPTNVYQLEDVLFARDGAYPDIPLFV</sequence>
<protein>
    <recommendedName>
        <fullName evidence="1">PFU domain-containing protein</fullName>
    </recommendedName>
</protein>
<dbReference type="InterPro" id="IPR038122">
    <property type="entry name" value="PFU_sf"/>
</dbReference>
<dbReference type="PROSITE" id="PS51394">
    <property type="entry name" value="PFU"/>
    <property type="match status" value="1"/>
</dbReference>
<accession>A0A1B6IYE2</accession>
<feature type="domain" description="PFU" evidence="1">
    <location>
        <begin position="1"/>
        <end position="60"/>
    </location>
</feature>
<evidence type="ECO:0000313" key="2">
    <source>
        <dbReference type="EMBL" id="JAS91943.1"/>
    </source>
</evidence>
<dbReference type="Gene3D" id="3.10.20.870">
    <property type="entry name" value="PFU (PLAA family ubiquitin binding), C-terminal domain"/>
    <property type="match status" value="1"/>
</dbReference>
<evidence type="ECO:0000259" key="1">
    <source>
        <dbReference type="PROSITE" id="PS51394"/>
    </source>
</evidence>